<name>A0A7Y9GMZ3_9MICO</name>
<gene>
    <name evidence="2" type="ORF">BJ991_001329</name>
</gene>
<dbReference type="Gene3D" id="1.10.10.10">
    <property type="entry name" value="Winged helix-like DNA-binding domain superfamily/Winged helix DNA-binding domain"/>
    <property type="match status" value="1"/>
</dbReference>
<keyword evidence="2" id="KW-0238">DNA-binding</keyword>
<dbReference type="Pfam" id="PF01047">
    <property type="entry name" value="MarR"/>
    <property type="match status" value="1"/>
</dbReference>
<evidence type="ECO:0000313" key="2">
    <source>
        <dbReference type="EMBL" id="NYE19301.1"/>
    </source>
</evidence>
<dbReference type="GO" id="GO:0003677">
    <property type="term" value="F:DNA binding"/>
    <property type="evidence" value="ECO:0007669"/>
    <property type="project" value="UniProtKB-KW"/>
</dbReference>
<dbReference type="EMBL" id="JACCBV010000001">
    <property type="protein sequence ID" value="NYE19301.1"/>
    <property type="molecule type" value="Genomic_DNA"/>
</dbReference>
<proteinExistence type="predicted"/>
<dbReference type="GO" id="GO:0006950">
    <property type="term" value="P:response to stress"/>
    <property type="evidence" value="ECO:0007669"/>
    <property type="project" value="TreeGrafter"/>
</dbReference>
<evidence type="ECO:0000313" key="3">
    <source>
        <dbReference type="Proteomes" id="UP000576969"/>
    </source>
</evidence>
<dbReference type="SMART" id="SM00347">
    <property type="entry name" value="HTH_MARR"/>
    <property type="match status" value="1"/>
</dbReference>
<dbReference type="InterPro" id="IPR000835">
    <property type="entry name" value="HTH_MarR-typ"/>
</dbReference>
<dbReference type="PROSITE" id="PS50995">
    <property type="entry name" value="HTH_MARR_2"/>
    <property type="match status" value="1"/>
</dbReference>
<reference evidence="2 3" key="1">
    <citation type="submission" date="2020-07" db="EMBL/GenBank/DDBJ databases">
        <title>Sequencing the genomes of 1000 actinobacteria strains.</title>
        <authorList>
            <person name="Klenk H.-P."/>
        </authorList>
    </citation>
    <scope>NUCLEOTIDE SEQUENCE [LARGE SCALE GENOMIC DNA]</scope>
    <source>
        <strain evidence="2 3">DSM 24662</strain>
    </source>
</reference>
<keyword evidence="3" id="KW-1185">Reference proteome</keyword>
<dbReference type="PRINTS" id="PR00598">
    <property type="entry name" value="HTHMARR"/>
</dbReference>
<dbReference type="Proteomes" id="UP000576969">
    <property type="component" value="Unassembled WGS sequence"/>
</dbReference>
<dbReference type="RefSeq" id="WP_179488545.1">
    <property type="nucleotide sequence ID" value="NZ_JACCBV010000001.1"/>
</dbReference>
<dbReference type="SUPFAM" id="SSF46785">
    <property type="entry name" value="Winged helix' DNA-binding domain"/>
    <property type="match status" value="1"/>
</dbReference>
<organism evidence="2 3">
    <name type="scientific">Microbacterium immunditiarum</name>
    <dbReference type="NCBI Taxonomy" id="337480"/>
    <lineage>
        <taxon>Bacteria</taxon>
        <taxon>Bacillati</taxon>
        <taxon>Actinomycetota</taxon>
        <taxon>Actinomycetes</taxon>
        <taxon>Micrococcales</taxon>
        <taxon>Microbacteriaceae</taxon>
        <taxon>Microbacterium</taxon>
    </lineage>
</organism>
<dbReference type="InterPro" id="IPR036388">
    <property type="entry name" value="WH-like_DNA-bd_sf"/>
</dbReference>
<evidence type="ECO:0000259" key="1">
    <source>
        <dbReference type="PROSITE" id="PS50995"/>
    </source>
</evidence>
<dbReference type="InterPro" id="IPR039422">
    <property type="entry name" value="MarR/SlyA-like"/>
</dbReference>
<sequence>MTTRATDPEDRTLAVRVLEVELSDLVTRFRRQVRDAAERIEPGMHPGAYKVFARISRDEPITVSALAEALTLDKGLTSRTVAWLENVGLVERAPDPHDRRSSLLSLTEEGRRRLEQARSPERSNLAEALRSWSVDDVRRFAVLLHAFGLAEEPGGFDDLESTRRLLEK</sequence>
<feature type="domain" description="HTH marR-type" evidence="1">
    <location>
        <begin position="19"/>
        <end position="168"/>
    </location>
</feature>
<protein>
    <submittedName>
        <fullName evidence="2">DNA-binding MarR family transcriptional regulator</fullName>
    </submittedName>
</protein>
<dbReference type="InterPro" id="IPR036390">
    <property type="entry name" value="WH_DNA-bd_sf"/>
</dbReference>
<comment type="caution">
    <text evidence="2">The sequence shown here is derived from an EMBL/GenBank/DDBJ whole genome shotgun (WGS) entry which is preliminary data.</text>
</comment>
<accession>A0A7Y9GMZ3</accession>
<dbReference type="PANTHER" id="PTHR33164">
    <property type="entry name" value="TRANSCRIPTIONAL REGULATOR, MARR FAMILY"/>
    <property type="match status" value="1"/>
</dbReference>
<dbReference type="AlphaFoldDB" id="A0A7Y9GMZ3"/>
<dbReference type="GO" id="GO:0003700">
    <property type="term" value="F:DNA-binding transcription factor activity"/>
    <property type="evidence" value="ECO:0007669"/>
    <property type="project" value="InterPro"/>
</dbReference>
<dbReference type="PANTHER" id="PTHR33164:SF57">
    <property type="entry name" value="MARR-FAMILY TRANSCRIPTIONAL REGULATOR"/>
    <property type="match status" value="1"/>
</dbReference>